<dbReference type="InterPro" id="IPR005761">
    <property type="entry name" value="UDP-N-AcMur-Glu-dNH2Pim_ligase"/>
</dbReference>
<feature type="domain" description="Mur ligase N-terminal catalytic" evidence="9">
    <location>
        <begin position="43"/>
        <end position="106"/>
    </location>
</feature>
<keyword evidence="7" id="KW-0460">Magnesium</keyword>
<dbReference type="NCBIfam" id="NF001124">
    <property type="entry name" value="PRK00139.1-2"/>
    <property type="match status" value="1"/>
</dbReference>
<keyword evidence="3 7" id="KW-0133">Cell shape</keyword>
<dbReference type="NCBIfam" id="NF001126">
    <property type="entry name" value="PRK00139.1-4"/>
    <property type="match status" value="1"/>
</dbReference>
<keyword evidence="13" id="KW-1185">Reference proteome</keyword>
<dbReference type="Pfam" id="PF08245">
    <property type="entry name" value="Mur_ligase_M"/>
    <property type="match status" value="1"/>
</dbReference>
<dbReference type="PANTHER" id="PTHR23135:SF4">
    <property type="entry name" value="UDP-N-ACETYLMURAMOYL-L-ALANYL-D-GLUTAMATE--2,6-DIAMINOPIMELATE LIGASE MURE HOMOLOG, CHLOROPLASTIC"/>
    <property type="match status" value="1"/>
</dbReference>
<dbReference type="Proteomes" id="UP000641514">
    <property type="component" value="Unassembled WGS sequence"/>
</dbReference>
<evidence type="ECO:0000256" key="3">
    <source>
        <dbReference type="ARBA" id="ARBA00022960"/>
    </source>
</evidence>
<evidence type="ECO:0000256" key="1">
    <source>
        <dbReference type="ARBA" id="ARBA00005898"/>
    </source>
</evidence>
<feature type="binding site" evidence="7">
    <location>
        <position position="493"/>
    </location>
    <ligand>
        <name>meso-2,6-diaminopimelate</name>
        <dbReference type="ChEBI" id="CHEBI:57791"/>
    </ligand>
</feature>
<reference evidence="12" key="2">
    <citation type="submission" date="2020-09" db="EMBL/GenBank/DDBJ databases">
        <authorList>
            <person name="Sun Q."/>
            <person name="Zhou Y."/>
        </authorList>
    </citation>
    <scope>NUCLEOTIDE SEQUENCE</scope>
    <source>
        <strain evidence="12">CGMCC 1.15478</strain>
    </source>
</reference>
<feature type="binding site" evidence="7">
    <location>
        <begin position="433"/>
        <end position="436"/>
    </location>
    <ligand>
        <name>meso-2,6-diaminopimelate</name>
        <dbReference type="ChEBI" id="CHEBI:57791"/>
    </ligand>
</feature>
<feature type="binding site" evidence="7">
    <location>
        <begin position="136"/>
        <end position="142"/>
    </location>
    <ligand>
        <name>ATP</name>
        <dbReference type="ChEBI" id="CHEBI:30616"/>
    </ligand>
</feature>
<keyword evidence="7 12" id="KW-0436">Ligase</keyword>
<dbReference type="SUPFAM" id="SSF53244">
    <property type="entry name" value="MurD-like peptide ligases, peptide-binding domain"/>
    <property type="match status" value="1"/>
</dbReference>
<feature type="domain" description="Mur ligase C-terminal" evidence="10">
    <location>
        <begin position="360"/>
        <end position="495"/>
    </location>
</feature>
<dbReference type="SUPFAM" id="SSF63418">
    <property type="entry name" value="MurE/MurF N-terminal domain"/>
    <property type="match status" value="1"/>
</dbReference>
<dbReference type="InterPro" id="IPR036615">
    <property type="entry name" value="Mur_ligase_C_dom_sf"/>
</dbReference>
<evidence type="ECO:0000313" key="12">
    <source>
        <dbReference type="EMBL" id="GGC70985.1"/>
    </source>
</evidence>
<sequence>MAHAHNDDRPRTPRPHSLAPVSLATLATLSDALLHGDPGGTTVRGVELRAQDILQGDLFAALPGIKAHGASFAADAVARGAVAVLTDHAGLAIIDDVVSKDIPVLVHQNPRSVLGLISAGIYDNPSEKLTLIGITGTSGKTTTAYLVEGGIAAAGYRAGLIGTVETRIDGVPIPSALTTPEAPQLQALLAVMVERGIDYVVMEVSSHALALGRVDACEFAVGGFTNLSQDHLDFHSDLDDYFSTKAQLFDGKVRAPARRAVVCVDDDWGSEMARRAIGDVTTVSADGHAADWIARAPEVTGVGVQRFTAEAADGTQHVVSILLPGRYNVANAILSVALLDAVGIPAASVVEGLAKVQVPGRMERVDRGQQFLAVVDYAHKPGAVEAVLATLRAQTSGKIALVLGAGGNRDAGKRTPMGEAGARGSDYFVITDDNPRDEDPSEIRAELAAGARRVPENERAIIREIADRSEAIGDAVRWVGTHGVGDDVVVVAGKGHESGQEVLGVKQPFDDRIVLASAIDSILGGVNP</sequence>
<evidence type="ECO:0000259" key="9">
    <source>
        <dbReference type="Pfam" id="PF01225"/>
    </source>
</evidence>
<evidence type="ECO:0000256" key="8">
    <source>
        <dbReference type="RuleBase" id="RU004135"/>
    </source>
</evidence>
<dbReference type="GO" id="GO:0005524">
    <property type="term" value="F:ATP binding"/>
    <property type="evidence" value="ECO:0007669"/>
    <property type="project" value="UniProtKB-UniRule"/>
</dbReference>
<evidence type="ECO:0000256" key="5">
    <source>
        <dbReference type="ARBA" id="ARBA00023306"/>
    </source>
</evidence>
<keyword evidence="4 7" id="KW-0573">Peptidoglycan synthesis</keyword>
<keyword evidence="7" id="KW-0963">Cytoplasm</keyword>
<evidence type="ECO:0000256" key="6">
    <source>
        <dbReference type="ARBA" id="ARBA00023316"/>
    </source>
</evidence>
<dbReference type="Pfam" id="PF02875">
    <property type="entry name" value="Mur_ligase_C"/>
    <property type="match status" value="1"/>
</dbReference>
<comment type="cofactor">
    <cofactor evidence="7">
        <name>Mg(2+)</name>
        <dbReference type="ChEBI" id="CHEBI:18420"/>
    </cofactor>
</comment>
<reference evidence="12" key="1">
    <citation type="journal article" date="2014" name="Int. J. Syst. Evol. Microbiol.">
        <title>Complete genome sequence of Corynebacterium casei LMG S-19264T (=DSM 44701T), isolated from a smear-ripened cheese.</title>
        <authorList>
            <consortium name="US DOE Joint Genome Institute (JGI-PGF)"/>
            <person name="Walter F."/>
            <person name="Albersmeier A."/>
            <person name="Kalinowski J."/>
            <person name="Ruckert C."/>
        </authorList>
    </citation>
    <scope>NUCLEOTIDE SEQUENCE</scope>
    <source>
        <strain evidence="12">CGMCC 1.15478</strain>
    </source>
</reference>
<feature type="modified residue" description="N6-carboxylysine" evidence="7">
    <location>
        <position position="245"/>
    </location>
</feature>
<dbReference type="Pfam" id="PF01225">
    <property type="entry name" value="Mur_ligase"/>
    <property type="match status" value="1"/>
</dbReference>
<dbReference type="InterPro" id="IPR000713">
    <property type="entry name" value="Mur_ligase_N"/>
</dbReference>
<gene>
    <name evidence="7 12" type="primary">murE</name>
    <name evidence="12" type="ORF">GCM10011410_24850</name>
</gene>
<feature type="binding site" evidence="7">
    <location>
        <position position="497"/>
    </location>
    <ligand>
        <name>meso-2,6-diaminopimelate</name>
        <dbReference type="ChEBI" id="CHEBI:57791"/>
    </ligand>
</feature>
<dbReference type="PANTHER" id="PTHR23135">
    <property type="entry name" value="MUR LIGASE FAMILY MEMBER"/>
    <property type="match status" value="1"/>
</dbReference>
<dbReference type="EMBL" id="BMJH01000003">
    <property type="protein sequence ID" value="GGC70985.1"/>
    <property type="molecule type" value="Genomic_DNA"/>
</dbReference>
<dbReference type="GO" id="GO:0071555">
    <property type="term" value="P:cell wall organization"/>
    <property type="evidence" value="ECO:0007669"/>
    <property type="project" value="UniProtKB-KW"/>
</dbReference>
<evidence type="ECO:0000313" key="13">
    <source>
        <dbReference type="Proteomes" id="UP000641514"/>
    </source>
</evidence>
<dbReference type="Gene3D" id="3.90.190.20">
    <property type="entry name" value="Mur ligase, C-terminal domain"/>
    <property type="match status" value="1"/>
</dbReference>
<evidence type="ECO:0000259" key="10">
    <source>
        <dbReference type="Pfam" id="PF02875"/>
    </source>
</evidence>
<protein>
    <recommendedName>
        <fullName evidence="7">UDP-N-acetylmuramoyl-L-alanyl-D-glutamate--2,6-diaminopimelate ligase</fullName>
        <ecNumber evidence="7">6.3.2.13</ecNumber>
    </recommendedName>
    <alternativeName>
        <fullName evidence="7">Meso-A2pm-adding enzyme</fullName>
    </alternativeName>
    <alternativeName>
        <fullName evidence="7">Meso-diaminopimelate-adding enzyme</fullName>
    </alternativeName>
    <alternativeName>
        <fullName evidence="7">UDP-MurNAc-L-Ala-D-Glu:meso-diaminopimelate ligase</fullName>
    </alternativeName>
    <alternativeName>
        <fullName evidence="7">UDP-MurNAc-tripeptide synthetase</fullName>
    </alternativeName>
    <alternativeName>
        <fullName evidence="7">UDP-N-acetylmuramyl-tripeptide synthetase</fullName>
    </alternativeName>
</protein>
<dbReference type="GO" id="GO:0008765">
    <property type="term" value="F:UDP-N-acetylmuramoylalanyl-D-glutamate-2,6-diaminopimelate ligase activity"/>
    <property type="evidence" value="ECO:0007669"/>
    <property type="project" value="UniProtKB-UniRule"/>
</dbReference>
<organism evidence="12 13">
    <name type="scientific">Hoyosella rhizosphaerae</name>
    <dbReference type="NCBI Taxonomy" id="1755582"/>
    <lineage>
        <taxon>Bacteria</taxon>
        <taxon>Bacillati</taxon>
        <taxon>Actinomycetota</taxon>
        <taxon>Actinomycetes</taxon>
        <taxon>Mycobacteriales</taxon>
        <taxon>Hoyosellaceae</taxon>
        <taxon>Hoyosella</taxon>
    </lineage>
</organism>
<accession>A0A916UER9</accession>
<dbReference type="NCBIfam" id="TIGR01085">
    <property type="entry name" value="murE"/>
    <property type="match status" value="1"/>
</dbReference>
<evidence type="ECO:0000259" key="11">
    <source>
        <dbReference type="Pfam" id="PF08245"/>
    </source>
</evidence>
<dbReference type="AlphaFoldDB" id="A0A916UER9"/>
<feature type="domain" description="Mur ligase central" evidence="11">
    <location>
        <begin position="134"/>
        <end position="338"/>
    </location>
</feature>
<dbReference type="EC" id="6.3.2.13" evidence="7"/>
<comment type="PTM">
    <text evidence="7">Carboxylation is probably crucial for Mg(2+) binding and, consequently, for the gamma-phosphate positioning of ATP.</text>
</comment>
<dbReference type="InterPro" id="IPR036565">
    <property type="entry name" value="Mur-like_cat_sf"/>
</dbReference>
<dbReference type="GO" id="GO:0051301">
    <property type="term" value="P:cell division"/>
    <property type="evidence" value="ECO:0007669"/>
    <property type="project" value="UniProtKB-KW"/>
</dbReference>
<dbReference type="GO" id="GO:0008360">
    <property type="term" value="P:regulation of cell shape"/>
    <property type="evidence" value="ECO:0007669"/>
    <property type="project" value="UniProtKB-KW"/>
</dbReference>
<comment type="caution">
    <text evidence="12">The sequence shown here is derived from an EMBL/GenBank/DDBJ whole genome shotgun (WGS) entry which is preliminary data.</text>
</comment>
<dbReference type="InterPro" id="IPR035911">
    <property type="entry name" value="MurE/MurF_N"/>
</dbReference>
<feature type="binding site" evidence="7">
    <location>
        <position position="409"/>
    </location>
    <ligand>
        <name>meso-2,6-diaminopimelate</name>
        <dbReference type="ChEBI" id="CHEBI:57791"/>
    </ligand>
</feature>
<keyword evidence="6 7" id="KW-0961">Cell wall biogenesis/degradation</keyword>
<feature type="binding site" evidence="7">
    <location>
        <position position="213"/>
    </location>
    <ligand>
        <name>UDP-N-acetyl-alpha-D-muramoyl-L-alanyl-D-glutamate</name>
        <dbReference type="ChEBI" id="CHEBI:83900"/>
    </ligand>
</feature>
<keyword evidence="7" id="KW-0067">ATP-binding</keyword>
<evidence type="ECO:0000256" key="7">
    <source>
        <dbReference type="HAMAP-Rule" id="MF_00208"/>
    </source>
</evidence>
<evidence type="ECO:0000256" key="2">
    <source>
        <dbReference type="ARBA" id="ARBA00022618"/>
    </source>
</evidence>
<dbReference type="GO" id="GO:0009252">
    <property type="term" value="P:peptidoglycan biosynthetic process"/>
    <property type="evidence" value="ECO:0007669"/>
    <property type="project" value="UniProtKB-UniRule"/>
</dbReference>
<comment type="similarity">
    <text evidence="1 7">Belongs to the MurCDEF family. MurE subfamily.</text>
</comment>
<comment type="function">
    <text evidence="7">Catalyzes the addition of meso-diaminopimelic acid to the nucleotide precursor UDP-N-acetylmuramoyl-L-alanyl-D-glutamate (UMAG) in the biosynthesis of bacterial cell-wall peptidoglycan.</text>
</comment>
<keyword evidence="2 7" id="KW-0132">Cell division</keyword>
<feature type="short sequence motif" description="Meso-diaminopimelate recognition motif" evidence="7">
    <location>
        <begin position="433"/>
        <end position="436"/>
    </location>
</feature>
<comment type="pathway">
    <text evidence="7 8">Cell wall biogenesis; peptidoglycan biosynthesis.</text>
</comment>
<dbReference type="GO" id="GO:0000287">
    <property type="term" value="F:magnesium ion binding"/>
    <property type="evidence" value="ECO:0007669"/>
    <property type="project" value="UniProtKB-UniRule"/>
</dbReference>
<dbReference type="GO" id="GO:0005737">
    <property type="term" value="C:cytoplasm"/>
    <property type="evidence" value="ECO:0007669"/>
    <property type="project" value="UniProtKB-SubCell"/>
</dbReference>
<feature type="binding site" evidence="7">
    <location>
        <position position="48"/>
    </location>
    <ligand>
        <name>UDP-N-acetyl-alpha-D-muramoyl-L-alanyl-D-glutamate</name>
        <dbReference type="ChEBI" id="CHEBI:83900"/>
    </ligand>
</feature>
<dbReference type="HAMAP" id="MF_00208">
    <property type="entry name" value="MurE"/>
    <property type="match status" value="1"/>
</dbReference>
<feature type="binding site" evidence="7">
    <location>
        <position position="205"/>
    </location>
    <ligand>
        <name>UDP-N-acetyl-alpha-D-muramoyl-L-alanyl-D-glutamate</name>
        <dbReference type="ChEBI" id="CHEBI:83900"/>
    </ligand>
</feature>
<dbReference type="InterPro" id="IPR004101">
    <property type="entry name" value="Mur_ligase_C"/>
</dbReference>
<proteinExistence type="inferred from homology"/>
<keyword evidence="7" id="KW-0547">Nucleotide-binding</keyword>
<name>A0A916UER9_9ACTN</name>
<comment type="caution">
    <text evidence="7">Lacks conserved residue(s) required for the propagation of feature annotation.</text>
</comment>
<keyword evidence="5 7" id="KW-0131">Cell cycle</keyword>
<dbReference type="Gene3D" id="3.40.1190.10">
    <property type="entry name" value="Mur-like, catalytic domain"/>
    <property type="match status" value="1"/>
</dbReference>
<feature type="binding site" evidence="7">
    <location>
        <begin position="178"/>
        <end position="179"/>
    </location>
    <ligand>
        <name>UDP-N-acetyl-alpha-D-muramoyl-L-alanyl-D-glutamate</name>
        <dbReference type="ChEBI" id="CHEBI:83900"/>
    </ligand>
</feature>
<comment type="catalytic activity">
    <reaction evidence="7">
        <text>UDP-N-acetyl-alpha-D-muramoyl-L-alanyl-D-glutamate + meso-2,6-diaminopimelate + ATP = UDP-N-acetyl-alpha-D-muramoyl-L-alanyl-gamma-D-glutamyl-meso-2,6-diaminopimelate + ADP + phosphate + H(+)</text>
        <dbReference type="Rhea" id="RHEA:23676"/>
        <dbReference type="ChEBI" id="CHEBI:15378"/>
        <dbReference type="ChEBI" id="CHEBI:30616"/>
        <dbReference type="ChEBI" id="CHEBI:43474"/>
        <dbReference type="ChEBI" id="CHEBI:57791"/>
        <dbReference type="ChEBI" id="CHEBI:83900"/>
        <dbReference type="ChEBI" id="CHEBI:83905"/>
        <dbReference type="ChEBI" id="CHEBI:456216"/>
        <dbReference type="EC" id="6.3.2.13"/>
    </reaction>
</comment>
<dbReference type="SUPFAM" id="SSF53623">
    <property type="entry name" value="MurD-like peptide ligases, catalytic domain"/>
    <property type="match status" value="1"/>
</dbReference>
<comment type="subcellular location">
    <subcellularLocation>
        <location evidence="7 8">Cytoplasm</location>
    </subcellularLocation>
</comment>
<dbReference type="InterPro" id="IPR013221">
    <property type="entry name" value="Mur_ligase_cen"/>
</dbReference>
<evidence type="ECO:0000256" key="4">
    <source>
        <dbReference type="ARBA" id="ARBA00022984"/>
    </source>
</evidence>
<dbReference type="Gene3D" id="3.40.1390.10">
    <property type="entry name" value="MurE/MurF, N-terminal domain"/>
    <property type="match status" value="1"/>
</dbReference>